<evidence type="ECO:0000313" key="2">
    <source>
        <dbReference type="Proteomes" id="UP000887013"/>
    </source>
</evidence>
<dbReference type="AlphaFoldDB" id="A0A8X6Q6Q0"/>
<organism evidence="1 2">
    <name type="scientific">Nephila pilipes</name>
    <name type="common">Giant wood spider</name>
    <name type="synonym">Nephila maculata</name>
    <dbReference type="NCBI Taxonomy" id="299642"/>
    <lineage>
        <taxon>Eukaryota</taxon>
        <taxon>Metazoa</taxon>
        <taxon>Ecdysozoa</taxon>
        <taxon>Arthropoda</taxon>
        <taxon>Chelicerata</taxon>
        <taxon>Arachnida</taxon>
        <taxon>Araneae</taxon>
        <taxon>Araneomorphae</taxon>
        <taxon>Entelegynae</taxon>
        <taxon>Araneoidea</taxon>
        <taxon>Nephilidae</taxon>
        <taxon>Nephila</taxon>
    </lineage>
</organism>
<comment type="caution">
    <text evidence="1">The sequence shown here is derived from an EMBL/GenBank/DDBJ whole genome shotgun (WGS) entry which is preliminary data.</text>
</comment>
<evidence type="ECO:0000313" key="1">
    <source>
        <dbReference type="EMBL" id="GFU03276.1"/>
    </source>
</evidence>
<name>A0A8X6Q6Q0_NEPPI</name>
<gene>
    <name evidence="1" type="ORF">NPIL_6991</name>
</gene>
<dbReference type="EMBL" id="BMAW01027666">
    <property type="protein sequence ID" value="GFU03276.1"/>
    <property type="molecule type" value="Genomic_DNA"/>
</dbReference>
<reference evidence="1" key="1">
    <citation type="submission" date="2020-08" db="EMBL/GenBank/DDBJ databases">
        <title>Multicomponent nature underlies the extraordinary mechanical properties of spider dragline silk.</title>
        <authorList>
            <person name="Kono N."/>
            <person name="Nakamura H."/>
            <person name="Mori M."/>
            <person name="Yoshida Y."/>
            <person name="Ohtoshi R."/>
            <person name="Malay A.D."/>
            <person name="Moran D.A.P."/>
            <person name="Tomita M."/>
            <person name="Numata K."/>
            <person name="Arakawa K."/>
        </authorList>
    </citation>
    <scope>NUCLEOTIDE SEQUENCE</scope>
</reference>
<proteinExistence type="predicted"/>
<dbReference type="OrthoDB" id="10274407at2759"/>
<keyword evidence="2" id="KW-1185">Reference proteome</keyword>
<dbReference type="Proteomes" id="UP000887013">
    <property type="component" value="Unassembled WGS sequence"/>
</dbReference>
<sequence length="78" mass="8924">MDAKSDDLVYFFTSLSCVRQDVAKNSATDRFPGHQSRQRARQSLCPHLQNDWSRASWCGHWLERANYALCVFGGGEML</sequence>
<protein>
    <submittedName>
        <fullName evidence="1">Uncharacterized protein</fullName>
    </submittedName>
</protein>
<accession>A0A8X6Q6Q0</accession>